<accession>A0A5C7FG79</accession>
<dbReference type="InterPro" id="IPR012338">
    <property type="entry name" value="Beta-lactam/transpept-like"/>
</dbReference>
<comment type="caution">
    <text evidence="3">The sequence shown here is derived from an EMBL/GenBank/DDBJ whole genome shotgun (WGS) entry which is preliminary data.</text>
</comment>
<dbReference type="SUPFAM" id="SSF56601">
    <property type="entry name" value="beta-lactamase/transpeptidase-like"/>
    <property type="match status" value="1"/>
</dbReference>
<feature type="signal peptide" evidence="1">
    <location>
        <begin position="1"/>
        <end position="19"/>
    </location>
</feature>
<dbReference type="GO" id="GO:0008800">
    <property type="term" value="F:beta-lactamase activity"/>
    <property type="evidence" value="ECO:0007669"/>
    <property type="project" value="InterPro"/>
</dbReference>
<dbReference type="RefSeq" id="WP_147930277.1">
    <property type="nucleotide sequence ID" value="NZ_VOXD01000010.1"/>
</dbReference>
<organism evidence="3 4">
    <name type="scientific">Neolewinella aurantiaca</name>
    <dbReference type="NCBI Taxonomy" id="2602767"/>
    <lineage>
        <taxon>Bacteria</taxon>
        <taxon>Pseudomonadati</taxon>
        <taxon>Bacteroidota</taxon>
        <taxon>Saprospiria</taxon>
        <taxon>Saprospirales</taxon>
        <taxon>Lewinellaceae</taxon>
        <taxon>Neolewinella</taxon>
    </lineage>
</organism>
<dbReference type="InterPro" id="IPR045155">
    <property type="entry name" value="Beta-lactam_cat"/>
</dbReference>
<proteinExistence type="predicted"/>
<evidence type="ECO:0000256" key="1">
    <source>
        <dbReference type="SAM" id="SignalP"/>
    </source>
</evidence>
<dbReference type="OrthoDB" id="1884322at2"/>
<evidence type="ECO:0000259" key="2">
    <source>
        <dbReference type="Pfam" id="PF13354"/>
    </source>
</evidence>
<dbReference type="AlphaFoldDB" id="A0A5C7FG79"/>
<keyword evidence="4" id="KW-1185">Reference proteome</keyword>
<keyword evidence="1" id="KW-0732">Signal</keyword>
<evidence type="ECO:0000313" key="4">
    <source>
        <dbReference type="Proteomes" id="UP000321907"/>
    </source>
</evidence>
<name>A0A5C7FG79_9BACT</name>
<protein>
    <submittedName>
        <fullName evidence="3">Serine hydrolase</fullName>
    </submittedName>
</protein>
<keyword evidence="3" id="KW-0378">Hydrolase</keyword>
<gene>
    <name evidence="3" type="ORF">FUA23_08350</name>
</gene>
<dbReference type="GO" id="GO:0030655">
    <property type="term" value="P:beta-lactam antibiotic catabolic process"/>
    <property type="evidence" value="ECO:0007669"/>
    <property type="project" value="InterPro"/>
</dbReference>
<dbReference type="EMBL" id="VOXD01000010">
    <property type="protein sequence ID" value="TXF89957.1"/>
    <property type="molecule type" value="Genomic_DNA"/>
</dbReference>
<evidence type="ECO:0000313" key="3">
    <source>
        <dbReference type="EMBL" id="TXF89957.1"/>
    </source>
</evidence>
<dbReference type="Proteomes" id="UP000321907">
    <property type="component" value="Unassembled WGS sequence"/>
</dbReference>
<sequence length="403" mass="45511">MKILLTVITWAGFLSFALAQPTENPLAEIIARGKDTFGLWANNPDKYEIQVLYTEIDRKEDGRPVLKTHWWGSDSTQYFYPASTVKMPAAILALQWINERGIRGLNPQTLLFHGAGTAPAAAPQTPATSDTTSASGYPSLEHYIRKIFLVSDNDAYNRIFELLGPTYMNHALQRAGIRGGRIQHRVGVGGFDAETHAWLNPVRFVNGMETPYQIGERHDGYYDPLTNVKKQQRGAGYLAGNGEMINSPFDFSHKNYLSIRNLHDILVRVVLPETVPAGQRFNLKEHDHKLLLSAMGQRPRESNSPRYDKPDNYVKFWIYGDEPETTRIPDGLRIYNKVGWAYGFLIDVAYITDTASGREFILAGTIHVNENKVFNDGMYEYETIGLPFFGELGRAVLAHERSR</sequence>
<feature type="chain" id="PRO_5023008942" evidence="1">
    <location>
        <begin position="20"/>
        <end position="403"/>
    </location>
</feature>
<dbReference type="Gene3D" id="3.40.710.10">
    <property type="entry name" value="DD-peptidase/beta-lactamase superfamily"/>
    <property type="match status" value="1"/>
</dbReference>
<dbReference type="Pfam" id="PF13354">
    <property type="entry name" value="Beta-lactamase2"/>
    <property type="match status" value="1"/>
</dbReference>
<feature type="domain" description="Beta-lactamase class A catalytic" evidence="2">
    <location>
        <begin position="70"/>
        <end position="363"/>
    </location>
</feature>
<reference evidence="3 4" key="1">
    <citation type="submission" date="2019-08" db="EMBL/GenBank/DDBJ databases">
        <title>Lewinella sp. strain SSH13 Genome sequencing and assembly.</title>
        <authorList>
            <person name="Kim I."/>
        </authorList>
    </citation>
    <scope>NUCLEOTIDE SEQUENCE [LARGE SCALE GENOMIC DNA]</scope>
    <source>
        <strain evidence="3 4">SSH13</strain>
    </source>
</reference>